<dbReference type="AlphaFoldDB" id="A0A6J7C360"/>
<organism evidence="2">
    <name type="scientific">freshwater metagenome</name>
    <dbReference type="NCBI Taxonomy" id="449393"/>
    <lineage>
        <taxon>unclassified sequences</taxon>
        <taxon>metagenomes</taxon>
        <taxon>ecological metagenomes</taxon>
    </lineage>
</organism>
<protein>
    <submittedName>
        <fullName evidence="2">Unannotated protein</fullName>
    </submittedName>
</protein>
<feature type="domain" description="Transcriptional regulator Rv0078-like C-terminal" evidence="1">
    <location>
        <begin position="1"/>
        <end position="48"/>
    </location>
</feature>
<accession>A0A6J7C360</accession>
<reference evidence="2" key="1">
    <citation type="submission" date="2020-05" db="EMBL/GenBank/DDBJ databases">
        <authorList>
            <person name="Chiriac C."/>
            <person name="Salcher M."/>
            <person name="Ghai R."/>
            <person name="Kavagutti S V."/>
        </authorList>
    </citation>
    <scope>NUCLEOTIDE SEQUENCE</scope>
</reference>
<dbReference type="EMBL" id="CAFBIY010000071">
    <property type="protein sequence ID" value="CAB4851118.1"/>
    <property type="molecule type" value="Genomic_DNA"/>
</dbReference>
<evidence type="ECO:0000259" key="1">
    <source>
        <dbReference type="Pfam" id="PF21351"/>
    </source>
</evidence>
<name>A0A6J7C360_9ZZZZ</name>
<evidence type="ECO:0000313" key="2">
    <source>
        <dbReference type="EMBL" id="CAB4851118.1"/>
    </source>
</evidence>
<dbReference type="InterPro" id="IPR049484">
    <property type="entry name" value="Rv0078-like_C"/>
</dbReference>
<sequence length="52" mass="5345">MRDQPIDALAPILLASVDEAALFIANAADPHVARDLAVSAMDSLLGGLSRTA</sequence>
<gene>
    <name evidence="2" type="ORF">UFOPK3267_01400</name>
</gene>
<proteinExistence type="predicted"/>
<dbReference type="Pfam" id="PF21351">
    <property type="entry name" value="TetR_C_41"/>
    <property type="match status" value="1"/>
</dbReference>